<gene>
    <name evidence="2" type="ORF">C7H19_20550</name>
</gene>
<reference evidence="2 3" key="2">
    <citation type="submission" date="2018-03" db="EMBL/GenBank/DDBJ databases">
        <authorList>
            <person name="Keele B.F."/>
        </authorList>
    </citation>
    <scope>NUCLEOTIDE SEQUENCE [LARGE SCALE GENOMIC DNA]</scope>
    <source>
        <strain evidence="2 3">CCALA 016</strain>
    </source>
</reference>
<organism evidence="2 3">
    <name type="scientific">Aphanothece hegewaldii CCALA 016</name>
    <dbReference type="NCBI Taxonomy" id="2107694"/>
    <lineage>
        <taxon>Bacteria</taxon>
        <taxon>Bacillati</taxon>
        <taxon>Cyanobacteriota</taxon>
        <taxon>Cyanophyceae</taxon>
        <taxon>Oscillatoriophycideae</taxon>
        <taxon>Chroococcales</taxon>
        <taxon>Aphanothecaceae</taxon>
        <taxon>Aphanothece</taxon>
    </lineage>
</organism>
<evidence type="ECO:0008006" key="4">
    <source>
        <dbReference type="Google" id="ProtNLM"/>
    </source>
</evidence>
<name>A0A2T1LSR5_9CHRO</name>
<proteinExistence type="predicted"/>
<comment type="caution">
    <text evidence="2">The sequence shown here is derived from an EMBL/GenBank/DDBJ whole genome shotgun (WGS) entry which is preliminary data.</text>
</comment>
<reference evidence="2 3" key="1">
    <citation type="submission" date="2018-03" db="EMBL/GenBank/DDBJ databases">
        <title>The ancient ancestry and fast evolution of plastids.</title>
        <authorList>
            <person name="Moore K.R."/>
            <person name="Magnabosco C."/>
            <person name="Momper L."/>
            <person name="Gold D.A."/>
            <person name="Bosak T."/>
            <person name="Fournier G.P."/>
        </authorList>
    </citation>
    <scope>NUCLEOTIDE SEQUENCE [LARGE SCALE GENOMIC DNA]</scope>
    <source>
        <strain evidence="2 3">CCALA 016</strain>
    </source>
</reference>
<dbReference type="OrthoDB" id="583579at2"/>
<dbReference type="RefSeq" id="WP_106458786.1">
    <property type="nucleotide sequence ID" value="NZ_PXOH01000033.1"/>
</dbReference>
<accession>A0A2T1LSR5</accession>
<evidence type="ECO:0000256" key="1">
    <source>
        <dbReference type="SAM" id="MobiDB-lite"/>
    </source>
</evidence>
<dbReference type="EMBL" id="PXOH01000033">
    <property type="protein sequence ID" value="PSF33088.1"/>
    <property type="molecule type" value="Genomic_DNA"/>
</dbReference>
<feature type="region of interest" description="Disordered" evidence="1">
    <location>
        <begin position="125"/>
        <end position="150"/>
    </location>
</feature>
<dbReference type="Proteomes" id="UP000239001">
    <property type="component" value="Unassembled WGS sequence"/>
</dbReference>
<keyword evidence="3" id="KW-1185">Reference proteome</keyword>
<evidence type="ECO:0000313" key="3">
    <source>
        <dbReference type="Proteomes" id="UP000239001"/>
    </source>
</evidence>
<dbReference type="AlphaFoldDB" id="A0A2T1LSR5"/>
<protein>
    <recommendedName>
        <fullName evidence="4">DUF4278 domain-containing protein</fullName>
    </recommendedName>
</protein>
<sequence length="150" mass="16754">MRLLFLAPLLTGLISVYISRKSQDELAYLTGAVAGISLLLSLMIAPWQFQLLLLVLVFSTIGYFWKNKETGNTLEVQQFQATVQTKVNMMKGQKPAEVIPSSVAVTPTEITDKRKVRKYRGVLMDETPSQTADTPSNLKYRGANVRDSNE</sequence>
<evidence type="ECO:0000313" key="2">
    <source>
        <dbReference type="EMBL" id="PSF33088.1"/>
    </source>
</evidence>
<feature type="compositionally biased region" description="Polar residues" evidence="1">
    <location>
        <begin position="127"/>
        <end position="137"/>
    </location>
</feature>